<comment type="caution">
    <text evidence="2">The sequence shown here is derived from an EMBL/GenBank/DDBJ whole genome shotgun (WGS) entry which is preliminary data.</text>
</comment>
<dbReference type="EMBL" id="LAZR01020384">
    <property type="protein sequence ID" value="KKL89094.1"/>
    <property type="molecule type" value="Genomic_DNA"/>
</dbReference>
<gene>
    <name evidence="2" type="ORF">LCGC14_1918120</name>
</gene>
<proteinExistence type="predicted"/>
<dbReference type="Pfam" id="PF00111">
    <property type="entry name" value="Fer2"/>
    <property type="match status" value="1"/>
</dbReference>
<dbReference type="InterPro" id="IPR036010">
    <property type="entry name" value="2Fe-2S_ferredoxin-like_sf"/>
</dbReference>
<evidence type="ECO:0000313" key="2">
    <source>
        <dbReference type="EMBL" id="KKL89094.1"/>
    </source>
</evidence>
<feature type="domain" description="2Fe-2S ferredoxin-type" evidence="1">
    <location>
        <begin position="2"/>
        <end position="101"/>
    </location>
</feature>
<organism evidence="2">
    <name type="scientific">marine sediment metagenome</name>
    <dbReference type="NCBI Taxonomy" id="412755"/>
    <lineage>
        <taxon>unclassified sequences</taxon>
        <taxon>metagenomes</taxon>
        <taxon>ecological metagenomes</taxon>
    </lineage>
</organism>
<dbReference type="GO" id="GO:0051536">
    <property type="term" value="F:iron-sulfur cluster binding"/>
    <property type="evidence" value="ECO:0007669"/>
    <property type="project" value="InterPro"/>
</dbReference>
<dbReference type="InterPro" id="IPR001041">
    <property type="entry name" value="2Fe-2S_ferredoxin-type"/>
</dbReference>
<protein>
    <recommendedName>
        <fullName evidence="1">2Fe-2S ferredoxin-type domain-containing protein</fullName>
    </recommendedName>
</protein>
<accession>A0A0F9FRE8</accession>
<dbReference type="InterPro" id="IPR012675">
    <property type="entry name" value="Beta-grasp_dom_sf"/>
</dbReference>
<reference evidence="2" key="1">
    <citation type="journal article" date="2015" name="Nature">
        <title>Complex archaea that bridge the gap between prokaryotes and eukaryotes.</title>
        <authorList>
            <person name="Spang A."/>
            <person name="Saw J.H."/>
            <person name="Jorgensen S.L."/>
            <person name="Zaremba-Niedzwiedzka K."/>
            <person name="Martijn J."/>
            <person name="Lind A.E."/>
            <person name="van Eijk R."/>
            <person name="Schleper C."/>
            <person name="Guy L."/>
            <person name="Ettema T.J."/>
        </authorList>
    </citation>
    <scope>NUCLEOTIDE SEQUENCE</scope>
</reference>
<evidence type="ECO:0000259" key="1">
    <source>
        <dbReference type="PROSITE" id="PS51085"/>
    </source>
</evidence>
<dbReference type="CDD" id="cd00207">
    <property type="entry name" value="fer2"/>
    <property type="match status" value="1"/>
</dbReference>
<sequence>MPKVTIQPLNWTIEAEEGTTIMEAAWADGLYWPTTCGGEGICTSCACTIEEGAENLDPLGRSERKTLSEERGEAALRDGTLRLACQARVRGDVAVKKPGVRPAQPSALSSD</sequence>
<dbReference type="AlphaFoldDB" id="A0A0F9FRE8"/>
<dbReference type="PROSITE" id="PS51085">
    <property type="entry name" value="2FE2S_FER_2"/>
    <property type="match status" value="1"/>
</dbReference>
<dbReference type="Gene3D" id="3.10.20.30">
    <property type="match status" value="1"/>
</dbReference>
<dbReference type="SUPFAM" id="SSF54292">
    <property type="entry name" value="2Fe-2S ferredoxin-like"/>
    <property type="match status" value="1"/>
</dbReference>
<name>A0A0F9FRE8_9ZZZZ</name>